<dbReference type="PROSITE" id="PS00330">
    <property type="entry name" value="HEMOLYSIN_CALCIUM"/>
    <property type="match status" value="6"/>
</dbReference>
<feature type="region of interest" description="Disordered" evidence="3">
    <location>
        <begin position="447"/>
        <end position="467"/>
    </location>
</feature>
<name>A0A061SX03_9RHOB</name>
<dbReference type="InterPro" id="IPR054215">
    <property type="entry name" value="DUF6923"/>
</dbReference>
<keyword evidence="2" id="KW-0964">Secreted</keyword>
<gene>
    <name evidence="5" type="ORF">PM02_02220</name>
</gene>
<comment type="caution">
    <text evidence="5">The sequence shown here is derived from an EMBL/GenBank/DDBJ whole genome shotgun (WGS) entry which is preliminary data.</text>
</comment>
<feature type="region of interest" description="Disordered" evidence="3">
    <location>
        <begin position="489"/>
        <end position="560"/>
    </location>
</feature>
<dbReference type="Pfam" id="PF00353">
    <property type="entry name" value="HemolysinCabind"/>
    <property type="match status" value="7"/>
</dbReference>
<evidence type="ECO:0000259" key="4">
    <source>
        <dbReference type="Pfam" id="PF21959"/>
    </source>
</evidence>
<keyword evidence="6" id="KW-1185">Reference proteome</keyword>
<dbReference type="PANTHER" id="PTHR38340">
    <property type="entry name" value="S-LAYER PROTEIN"/>
    <property type="match status" value="1"/>
</dbReference>
<proteinExistence type="predicted"/>
<comment type="subcellular location">
    <subcellularLocation>
        <location evidence="1">Secreted</location>
    </subcellularLocation>
</comment>
<evidence type="ECO:0000313" key="6">
    <source>
        <dbReference type="Proteomes" id="UP000027337"/>
    </source>
</evidence>
<dbReference type="GO" id="GO:0005576">
    <property type="term" value="C:extracellular region"/>
    <property type="evidence" value="ECO:0007669"/>
    <property type="project" value="UniProtKB-SubCell"/>
</dbReference>
<dbReference type="Gene3D" id="2.150.10.10">
    <property type="entry name" value="Serralysin-like metalloprotease, C-terminal"/>
    <property type="match status" value="5"/>
</dbReference>
<dbReference type="InterPro" id="IPR001343">
    <property type="entry name" value="Hemolysn_Ca-bd"/>
</dbReference>
<dbReference type="AlphaFoldDB" id="A0A061SX03"/>
<dbReference type="InterPro" id="IPR018511">
    <property type="entry name" value="Hemolysin-typ_Ca-bd_CS"/>
</dbReference>
<evidence type="ECO:0000256" key="1">
    <source>
        <dbReference type="ARBA" id="ARBA00004613"/>
    </source>
</evidence>
<protein>
    <recommendedName>
        <fullName evidence="4">DUF6923 domain-containing protein</fullName>
    </recommendedName>
</protein>
<accession>A0A061SX03</accession>
<sequence>MSGNEYPADLLGTHASELIEGDDASEMIVGLSGDDTISGDDGDDVIHGDFLSGNLLTGTDGATSFAQYGDTDAWSVQQEANGHSSMTQTVETIQGETYSVSFDLAANYGSGTISGAVEVLWNGEVIGSFDTNSAAFSAKELQFEGVEGEGSLTFRSIDSHAPDGPLINTDGPVFYYNTQKEIGGQNVSVKAFAEAQSNLYQVLDGELHVFDPETATYTPAGVGATVTTNAIGFNAEDDLLYGIAVRNGTDSLGNSIAQADLVMIDATGASFRVGSTPYRSWTGDFDSEGNLWAFHSSLDRVTKINVDQVSSTGSVSSETFKFDKSLVTDQLWDVAYDAMTNSFYGVPRPSSEGAQSVLYRIDISAVSEGGAPVITTQTIVGTMINGDLRNGLPAVTFGAAINDADGNLYVAGNSGDHDMDDATASAGGIYRVVQHPSNGTVTLELVSESPRSASNDGAADPRAADPFAEVDRTASVLIRSPELRITDEGDSTFDDVIKGGQGDDAIDSGIGDDLSAGQSGNDVLSGQEGDDRLFGGNSDQTQPSRDEYYDAAGNRFDSDGNLLAPDNDMLMGGAGRDFLHGGAGHDTLEGGAEADALIGGSGFDELWGGEGSDNLAGGSERDALYGGGGNDMLIGSYGADVLFGGSGADTLRGGSEGDTLDGGLGNDLLQGGTGNDILRGGVGNDILQGSTGNDQLSDTSGANQLSGGSGNDVLSGGSGADTLYGGSGHDVLSGGGARDVLKGGTGNDVLNGGGDKDQLYGGSGNDTINGDQGSDYINAASGNDIINAGEGRDKILMGEGIDVASGGADTDWFMFNARDLDGRENTILDYTNDGDEADRLDFRALSLVADAQVIEDWIINHVTQQGDEVQISFQSFELTLNDHQRLGVGFYDQVVAGIEFI</sequence>
<dbReference type="PANTHER" id="PTHR38340:SF1">
    <property type="entry name" value="S-LAYER PROTEIN"/>
    <property type="match status" value="1"/>
</dbReference>
<dbReference type="Proteomes" id="UP000027337">
    <property type="component" value="Unassembled WGS sequence"/>
</dbReference>
<dbReference type="Pfam" id="PF21959">
    <property type="entry name" value="DUF6923"/>
    <property type="match status" value="1"/>
</dbReference>
<dbReference type="SUPFAM" id="SSF51120">
    <property type="entry name" value="beta-Roll"/>
    <property type="match status" value="4"/>
</dbReference>
<dbReference type="GO" id="GO:0005509">
    <property type="term" value="F:calcium ion binding"/>
    <property type="evidence" value="ECO:0007669"/>
    <property type="project" value="InterPro"/>
</dbReference>
<dbReference type="eggNOG" id="COG2931">
    <property type="taxonomic scope" value="Bacteria"/>
</dbReference>
<dbReference type="STRING" id="83219.PM02_02220"/>
<dbReference type="RefSeq" id="WP_051583993.1">
    <property type="nucleotide sequence ID" value="NZ_JEMU01000002.1"/>
</dbReference>
<evidence type="ECO:0000256" key="3">
    <source>
        <dbReference type="SAM" id="MobiDB-lite"/>
    </source>
</evidence>
<feature type="domain" description="DUF6923" evidence="4">
    <location>
        <begin position="211"/>
        <end position="460"/>
    </location>
</feature>
<evidence type="ECO:0000256" key="2">
    <source>
        <dbReference type="ARBA" id="ARBA00022525"/>
    </source>
</evidence>
<reference evidence="5 6" key="1">
    <citation type="journal article" date="2014" name="Genome Announc.">
        <title>Draft Genome Sequences of Two Isolates of the Roseobacter Group, Sulfitobacter sp. Strains 3SOLIMAR09 and 1FIGIMAR09, from Harbors of Mallorca Island (Mediterranean Sea).</title>
        <authorList>
            <person name="Mas-Llado M."/>
            <person name="Pina-Villalonga J.M."/>
            <person name="Brunet-Galmes I."/>
            <person name="Nogales B."/>
            <person name="Bosch R."/>
        </authorList>
    </citation>
    <scope>NUCLEOTIDE SEQUENCE [LARGE SCALE GENOMIC DNA]</scope>
    <source>
        <strain evidence="5 6">1FIGIMAR09</strain>
    </source>
</reference>
<feature type="compositionally biased region" description="Polar residues" evidence="3">
    <location>
        <begin position="688"/>
        <end position="706"/>
    </location>
</feature>
<dbReference type="InterPro" id="IPR011049">
    <property type="entry name" value="Serralysin-like_metalloprot_C"/>
</dbReference>
<dbReference type="SUPFAM" id="SSF101898">
    <property type="entry name" value="NHL repeat"/>
    <property type="match status" value="1"/>
</dbReference>
<evidence type="ECO:0000313" key="5">
    <source>
        <dbReference type="EMBL" id="KAJ04295.1"/>
    </source>
</evidence>
<feature type="region of interest" description="Disordered" evidence="3">
    <location>
        <begin position="743"/>
        <end position="767"/>
    </location>
</feature>
<dbReference type="InterPro" id="IPR050557">
    <property type="entry name" value="RTX_toxin/Mannuronan_C5-epim"/>
</dbReference>
<dbReference type="PRINTS" id="PR00313">
    <property type="entry name" value="CABNDNGRPT"/>
</dbReference>
<organism evidence="5 6">
    <name type="scientific">Sulfitobacter mediterraneus</name>
    <dbReference type="NCBI Taxonomy" id="83219"/>
    <lineage>
        <taxon>Bacteria</taxon>
        <taxon>Pseudomonadati</taxon>
        <taxon>Pseudomonadota</taxon>
        <taxon>Alphaproteobacteria</taxon>
        <taxon>Rhodobacterales</taxon>
        <taxon>Roseobacteraceae</taxon>
        <taxon>Sulfitobacter</taxon>
    </lineage>
</organism>
<feature type="region of interest" description="Disordered" evidence="3">
    <location>
        <begin position="688"/>
        <end position="720"/>
    </location>
</feature>
<dbReference type="EMBL" id="JEMU01000002">
    <property type="protein sequence ID" value="KAJ04295.1"/>
    <property type="molecule type" value="Genomic_DNA"/>
</dbReference>